<evidence type="ECO:0008006" key="3">
    <source>
        <dbReference type="Google" id="ProtNLM"/>
    </source>
</evidence>
<keyword evidence="2" id="KW-1185">Reference proteome</keyword>
<dbReference type="OrthoDB" id="542362at2"/>
<name>B0CFD1_ACAM1</name>
<accession>B0CFD1</accession>
<reference evidence="1 2" key="1">
    <citation type="journal article" date="2008" name="Proc. Natl. Acad. Sci. U.S.A.">
        <title>Niche adaptation and genome expansion in the chlorophyll d-producing cyanobacterium Acaryochloris marina.</title>
        <authorList>
            <person name="Swingley W.D."/>
            <person name="Chen M."/>
            <person name="Cheung P.C."/>
            <person name="Conrad A.L."/>
            <person name="Dejesa L.C."/>
            <person name="Hao J."/>
            <person name="Honchak B.M."/>
            <person name="Karbach L.E."/>
            <person name="Kurdoglu A."/>
            <person name="Lahiri S."/>
            <person name="Mastrian S.D."/>
            <person name="Miyashita H."/>
            <person name="Page L."/>
            <person name="Ramakrishna P."/>
            <person name="Satoh S."/>
            <person name="Sattley W.M."/>
            <person name="Shimada Y."/>
            <person name="Taylor H.L."/>
            <person name="Tomo T."/>
            <person name="Tsuchiya T."/>
            <person name="Wang Z.T."/>
            <person name="Raymond J."/>
            <person name="Mimuro M."/>
            <person name="Blankenship R.E."/>
            <person name="Touchman J.W."/>
        </authorList>
    </citation>
    <scope>NUCLEOTIDE SEQUENCE [LARGE SCALE GENOMIC DNA]</scope>
    <source>
        <strain evidence="2">MBIC 11017</strain>
    </source>
</reference>
<gene>
    <name evidence="1" type="ordered locus">AM1_0774</name>
</gene>
<dbReference type="RefSeq" id="WP_012161401.1">
    <property type="nucleotide sequence ID" value="NC_009925.1"/>
</dbReference>
<dbReference type="Pfam" id="PF11332">
    <property type="entry name" value="DUF3134"/>
    <property type="match status" value="1"/>
</dbReference>
<dbReference type="EMBL" id="CP000828">
    <property type="protein sequence ID" value="ABW25818.1"/>
    <property type="molecule type" value="Genomic_DNA"/>
</dbReference>
<dbReference type="HOGENOM" id="CLU_2730632_0_0_3"/>
<dbReference type="KEGG" id="amr:AM1_0774"/>
<dbReference type="AlphaFoldDB" id="B0CFD1"/>
<protein>
    <recommendedName>
        <fullName evidence="3">DUF3134 domain-containing protein</fullName>
    </recommendedName>
</protein>
<dbReference type="STRING" id="329726.AM1_0774"/>
<organism evidence="1 2">
    <name type="scientific">Acaryochloris marina (strain MBIC 11017)</name>
    <dbReference type="NCBI Taxonomy" id="329726"/>
    <lineage>
        <taxon>Bacteria</taxon>
        <taxon>Bacillati</taxon>
        <taxon>Cyanobacteriota</taxon>
        <taxon>Cyanophyceae</taxon>
        <taxon>Acaryochloridales</taxon>
        <taxon>Acaryochloridaceae</taxon>
        <taxon>Acaryochloris</taxon>
    </lineage>
</organism>
<evidence type="ECO:0000313" key="1">
    <source>
        <dbReference type="EMBL" id="ABW25818.1"/>
    </source>
</evidence>
<sequence>MYNPSLTEENRNQVSPVIAPRKNTSLYDWLEENGRFRKNDNSDFDWSTDDEELLSEYSSSNEEASYVPKAA</sequence>
<proteinExistence type="predicted"/>
<evidence type="ECO:0000313" key="2">
    <source>
        <dbReference type="Proteomes" id="UP000000268"/>
    </source>
</evidence>
<dbReference type="InterPro" id="IPR021481">
    <property type="entry name" value="DUF3134"/>
</dbReference>
<dbReference type="Proteomes" id="UP000000268">
    <property type="component" value="Chromosome"/>
</dbReference>